<feature type="region of interest" description="Disordered" evidence="1">
    <location>
        <begin position="102"/>
        <end position="122"/>
    </location>
</feature>
<dbReference type="VEuPathDB" id="FungiDB:BO80DRAFT_505240"/>
<dbReference type="RefSeq" id="XP_025571024.1">
    <property type="nucleotide sequence ID" value="XM_025724473.1"/>
</dbReference>
<keyword evidence="3" id="KW-1185">Reference proteome</keyword>
<feature type="compositionally biased region" description="Polar residues" evidence="1">
    <location>
        <begin position="104"/>
        <end position="115"/>
    </location>
</feature>
<dbReference type="AlphaFoldDB" id="A0A395GMY9"/>
<dbReference type="OrthoDB" id="10593659at2759"/>
<proteinExistence type="predicted"/>
<organism evidence="2 3">
    <name type="scientific">Aspergillus ibericus CBS 121593</name>
    <dbReference type="NCBI Taxonomy" id="1448316"/>
    <lineage>
        <taxon>Eukaryota</taxon>
        <taxon>Fungi</taxon>
        <taxon>Dikarya</taxon>
        <taxon>Ascomycota</taxon>
        <taxon>Pezizomycotina</taxon>
        <taxon>Eurotiomycetes</taxon>
        <taxon>Eurotiomycetidae</taxon>
        <taxon>Eurotiales</taxon>
        <taxon>Aspergillaceae</taxon>
        <taxon>Aspergillus</taxon>
        <taxon>Aspergillus subgen. Circumdati</taxon>
    </lineage>
</organism>
<accession>A0A395GMY9</accession>
<name>A0A395GMY9_9EURO</name>
<dbReference type="GeneID" id="37229338"/>
<gene>
    <name evidence="2" type="ORF">BO80DRAFT_505240</name>
</gene>
<feature type="compositionally biased region" description="Acidic residues" evidence="1">
    <location>
        <begin position="55"/>
        <end position="65"/>
    </location>
</feature>
<feature type="compositionally biased region" description="Polar residues" evidence="1">
    <location>
        <begin position="24"/>
        <end position="38"/>
    </location>
</feature>
<evidence type="ECO:0000313" key="3">
    <source>
        <dbReference type="Proteomes" id="UP000249402"/>
    </source>
</evidence>
<protein>
    <submittedName>
        <fullName evidence="2">Uncharacterized protein</fullName>
    </submittedName>
</protein>
<reference evidence="2 3" key="1">
    <citation type="submission" date="2018-02" db="EMBL/GenBank/DDBJ databases">
        <title>The genomes of Aspergillus section Nigri reveals drivers in fungal speciation.</title>
        <authorList>
            <consortium name="DOE Joint Genome Institute"/>
            <person name="Vesth T.C."/>
            <person name="Nybo J."/>
            <person name="Theobald S."/>
            <person name="Brandl J."/>
            <person name="Frisvad J.C."/>
            <person name="Nielsen K.F."/>
            <person name="Lyhne E.K."/>
            <person name="Kogle M.E."/>
            <person name="Kuo A."/>
            <person name="Riley R."/>
            <person name="Clum A."/>
            <person name="Nolan M."/>
            <person name="Lipzen A."/>
            <person name="Salamov A."/>
            <person name="Henrissat B."/>
            <person name="Wiebenga A."/>
            <person name="De vries R.P."/>
            <person name="Grigoriev I.V."/>
            <person name="Mortensen U.H."/>
            <person name="Andersen M.R."/>
            <person name="Baker S.E."/>
        </authorList>
    </citation>
    <scope>NUCLEOTIDE SEQUENCE [LARGE SCALE GENOMIC DNA]</scope>
    <source>
        <strain evidence="2 3">CBS 121593</strain>
    </source>
</reference>
<dbReference type="EMBL" id="KZ824471">
    <property type="protein sequence ID" value="RAK96696.1"/>
    <property type="molecule type" value="Genomic_DNA"/>
</dbReference>
<sequence>MSDPLSSESAGDVLAGSADFPADENNTNEVGDSGQQSEALDASTVEEVRPPVDDNGLEEDGAIDEDENLDELIYWRVDDKVPRPDETTIGAIFKIILAAPRASQPEQTTESTSKTPPYEFLGETQDTTIGTLPVKLERMPSHNMLRNDTNCPCGIDGSKAVMAEAMTRMVELQPDTLYELGISNIPGLPW</sequence>
<dbReference type="Proteomes" id="UP000249402">
    <property type="component" value="Unassembled WGS sequence"/>
</dbReference>
<feature type="region of interest" description="Disordered" evidence="1">
    <location>
        <begin position="1"/>
        <end position="65"/>
    </location>
</feature>
<evidence type="ECO:0000256" key="1">
    <source>
        <dbReference type="SAM" id="MobiDB-lite"/>
    </source>
</evidence>
<evidence type="ECO:0000313" key="2">
    <source>
        <dbReference type="EMBL" id="RAK96696.1"/>
    </source>
</evidence>